<dbReference type="PROSITE" id="PS50035">
    <property type="entry name" value="PLD"/>
    <property type="match status" value="2"/>
</dbReference>
<dbReference type="Gene3D" id="3.30.870.10">
    <property type="entry name" value="Endonuclease Chain A"/>
    <property type="match status" value="2"/>
</dbReference>
<evidence type="ECO:0000259" key="1">
    <source>
        <dbReference type="PROSITE" id="PS50035"/>
    </source>
</evidence>
<dbReference type="PANTHER" id="PTHR21248:SF22">
    <property type="entry name" value="PHOSPHOLIPASE D"/>
    <property type="match status" value="1"/>
</dbReference>
<dbReference type="SMART" id="SM00155">
    <property type="entry name" value="PLDc"/>
    <property type="match status" value="2"/>
</dbReference>
<dbReference type="PANTHER" id="PTHR21248">
    <property type="entry name" value="CARDIOLIPIN SYNTHASE"/>
    <property type="match status" value="1"/>
</dbReference>
<protein>
    <submittedName>
        <fullName evidence="2">Phospholipase D-like domain-containing protein</fullName>
    </submittedName>
</protein>
<evidence type="ECO:0000313" key="3">
    <source>
        <dbReference type="Proteomes" id="UP001339167"/>
    </source>
</evidence>
<dbReference type="CDD" id="cd09159">
    <property type="entry name" value="PLDc_ybhO_like_2"/>
    <property type="match status" value="1"/>
</dbReference>
<gene>
    <name evidence="2" type="ORF">QWF21_02260</name>
</gene>
<evidence type="ECO:0000313" key="2">
    <source>
        <dbReference type="EMBL" id="MEE2023053.1"/>
    </source>
</evidence>
<comment type="caution">
    <text evidence="2">The sequence shown here is derived from an EMBL/GenBank/DDBJ whole genome shotgun (WGS) entry which is preliminary data.</text>
</comment>
<dbReference type="EMBL" id="JAUGZK010000002">
    <property type="protein sequence ID" value="MEE2023053.1"/>
    <property type="molecule type" value="Genomic_DNA"/>
</dbReference>
<sequence>MLFNAMPKPIRLQSLPTPDYGIADPRFQRSMGALLNYPLVEGNEVTVLRNGEAIYSAMIEAVDQAKHSVSFETYEFWGEDSAGALSDALVRAAERGVRVHALIDFIGSRSAAPEKFERMQAAGVEVELWRKPSWYQLARFNHRTHRKLLLVDGGVGFTGGANIANNWLPEGDKTYRDNHFLIRGPVVASMQSTFAESWLDARGDWLHGEAYFPELEQQGALTLQMVNSSPREGRHRMRPMLLYAISAAQSQITAATAYFYPDQAFLDALRDAAQRGVQVRILVPGDSIDQGYLRQASVNRWGEMLAAGVELYEYQPAMYHSKLISIDDQWASIGSTNLDNRSLRINGEANVNLYGEKGAAMIRELIDEDMADAERYTLEQWRQRGWSTRFWGAVGSIIGPHL</sequence>
<feature type="domain" description="PLD phosphodiesterase" evidence="1">
    <location>
        <begin position="140"/>
        <end position="167"/>
    </location>
</feature>
<dbReference type="SUPFAM" id="SSF56024">
    <property type="entry name" value="Phospholipase D/nuclease"/>
    <property type="match status" value="2"/>
</dbReference>
<dbReference type="InterPro" id="IPR001736">
    <property type="entry name" value="PLipase_D/transphosphatidylase"/>
</dbReference>
<dbReference type="Pfam" id="PF13091">
    <property type="entry name" value="PLDc_2"/>
    <property type="match status" value="2"/>
</dbReference>
<name>A0ABU7JBH7_9GAMM</name>
<reference evidence="2 3" key="1">
    <citation type="submission" date="2023-06" db="EMBL/GenBank/DDBJ databases">
        <title>Alkalimonas sp., MEB004 an alkaliphilic bacterium isolated from Lonar Lake, India.</title>
        <authorList>
            <person name="Joshi A."/>
            <person name="Thite S."/>
        </authorList>
    </citation>
    <scope>NUCLEOTIDE SEQUENCE [LARGE SCALE GENOMIC DNA]</scope>
    <source>
        <strain evidence="2 3">MEB004</strain>
    </source>
</reference>
<dbReference type="Proteomes" id="UP001339167">
    <property type="component" value="Unassembled WGS sequence"/>
</dbReference>
<proteinExistence type="predicted"/>
<accession>A0ABU7JBH7</accession>
<organism evidence="2 3">
    <name type="scientific">Alkalimonas mucilaginosa</name>
    <dbReference type="NCBI Taxonomy" id="3057676"/>
    <lineage>
        <taxon>Bacteria</taxon>
        <taxon>Pseudomonadati</taxon>
        <taxon>Pseudomonadota</taxon>
        <taxon>Gammaproteobacteria</taxon>
        <taxon>Alkalimonas</taxon>
    </lineage>
</organism>
<keyword evidence="3" id="KW-1185">Reference proteome</keyword>
<dbReference type="InterPro" id="IPR025202">
    <property type="entry name" value="PLD-like_dom"/>
</dbReference>
<feature type="domain" description="PLD phosphodiesterase" evidence="1">
    <location>
        <begin position="315"/>
        <end position="342"/>
    </location>
</feature>
<dbReference type="CDD" id="cd09110">
    <property type="entry name" value="PLDc_CLS_1"/>
    <property type="match status" value="1"/>
</dbReference>